<reference evidence="2" key="1">
    <citation type="submission" date="2022-10" db="EMBL/GenBank/DDBJ databases">
        <title>The WGS of Solirubrobacter ginsenosidimutans DSM 21036.</title>
        <authorList>
            <person name="Jiang Z."/>
        </authorList>
    </citation>
    <scope>NUCLEOTIDE SEQUENCE</scope>
    <source>
        <strain evidence="2">DSM 21036</strain>
    </source>
</reference>
<proteinExistence type="predicted"/>
<feature type="transmembrane region" description="Helical" evidence="1">
    <location>
        <begin position="73"/>
        <end position="93"/>
    </location>
</feature>
<feature type="transmembrane region" description="Helical" evidence="1">
    <location>
        <begin position="47"/>
        <end position="67"/>
    </location>
</feature>
<sequence>MQAESGNAPSSRSGPETGATLRRLLDLADELQASRDFAMRRLGLTRAAEAGVVAGLVVALVVVWTLLDGQSPWYAWLSSATIAYAAGFALYFVERFIVRSWRMQIRRERYVLREAIATLRETESVLINQVQWSALERAEYQMRLSRHDP</sequence>
<gene>
    <name evidence="2" type="ORF">OM076_11060</name>
</gene>
<accession>A0A9X3MQJ6</accession>
<evidence type="ECO:0000256" key="1">
    <source>
        <dbReference type="SAM" id="Phobius"/>
    </source>
</evidence>
<organism evidence="2 3">
    <name type="scientific">Solirubrobacter ginsenosidimutans</name>
    <dbReference type="NCBI Taxonomy" id="490573"/>
    <lineage>
        <taxon>Bacteria</taxon>
        <taxon>Bacillati</taxon>
        <taxon>Actinomycetota</taxon>
        <taxon>Thermoleophilia</taxon>
        <taxon>Solirubrobacterales</taxon>
        <taxon>Solirubrobacteraceae</taxon>
        <taxon>Solirubrobacter</taxon>
    </lineage>
</organism>
<dbReference type="RefSeq" id="WP_270039874.1">
    <property type="nucleotide sequence ID" value="NZ_JAPDOD010000007.1"/>
</dbReference>
<evidence type="ECO:0000313" key="2">
    <source>
        <dbReference type="EMBL" id="MDA0160804.1"/>
    </source>
</evidence>
<dbReference type="AlphaFoldDB" id="A0A9X3MQJ6"/>
<evidence type="ECO:0000313" key="3">
    <source>
        <dbReference type="Proteomes" id="UP001149140"/>
    </source>
</evidence>
<keyword evidence="3" id="KW-1185">Reference proteome</keyword>
<name>A0A9X3MQJ6_9ACTN</name>
<keyword evidence="1" id="KW-1133">Transmembrane helix</keyword>
<protein>
    <submittedName>
        <fullName evidence="2">Uncharacterized protein</fullName>
    </submittedName>
</protein>
<keyword evidence="1" id="KW-0472">Membrane</keyword>
<comment type="caution">
    <text evidence="2">The sequence shown here is derived from an EMBL/GenBank/DDBJ whole genome shotgun (WGS) entry which is preliminary data.</text>
</comment>
<keyword evidence="1" id="KW-0812">Transmembrane</keyword>
<dbReference type="EMBL" id="JAPDOD010000007">
    <property type="protein sequence ID" value="MDA0160804.1"/>
    <property type="molecule type" value="Genomic_DNA"/>
</dbReference>
<dbReference type="Proteomes" id="UP001149140">
    <property type="component" value="Unassembled WGS sequence"/>
</dbReference>